<dbReference type="Proteomes" id="UP001493487">
    <property type="component" value="Unassembled WGS sequence"/>
</dbReference>
<gene>
    <name evidence="1" type="ORF">QJS35_29000</name>
</gene>
<dbReference type="InterPro" id="IPR021874">
    <property type="entry name" value="Phage_Mu_Gp27"/>
</dbReference>
<name>A0ABV1L2B0_9BACL</name>
<reference evidence="1 2" key="1">
    <citation type="journal article" date="2023" name="Genome Announc.">
        <title>Pan-Genome Analyses of the Genus Cohnella and Proposal of the Novel Species Cohnella silvisoli sp. nov., Isolated from Forest Soil.</title>
        <authorList>
            <person name="Wang C."/>
            <person name="Mao L."/>
            <person name="Bao G."/>
            <person name="Zhu H."/>
        </authorList>
    </citation>
    <scope>NUCLEOTIDE SEQUENCE [LARGE SCALE GENOMIC DNA]</scope>
    <source>
        <strain evidence="1 2">NL03-T5-1</strain>
    </source>
</reference>
<dbReference type="Pfam" id="PF11985">
    <property type="entry name" value="Phage_Mu_Gp27"/>
    <property type="match status" value="1"/>
</dbReference>
<dbReference type="RefSeq" id="WP_232189506.1">
    <property type="nucleotide sequence ID" value="NZ_JAIOAP010000020.1"/>
</dbReference>
<dbReference type="EMBL" id="JASKHM010000021">
    <property type="protein sequence ID" value="MEQ4486417.1"/>
    <property type="molecule type" value="Genomic_DNA"/>
</dbReference>
<evidence type="ECO:0000313" key="1">
    <source>
        <dbReference type="EMBL" id="MEQ4486417.1"/>
    </source>
</evidence>
<evidence type="ECO:0000313" key="2">
    <source>
        <dbReference type="Proteomes" id="UP001493487"/>
    </source>
</evidence>
<comment type="caution">
    <text evidence="1">The sequence shown here is derived from an EMBL/GenBank/DDBJ whole genome shotgun (WGS) entry which is preliminary data.</text>
</comment>
<keyword evidence="2" id="KW-1185">Reference proteome</keyword>
<sequence>MSDRRKHSKVLQLPEEIVSAVNKQLTSGVPYREIAECINQLKPQTGVEVSHMAVQRYGKDFLTKMERLKIVNEQAKAILDTHGEGPDTALSEAANKMALSLIMETLLSAENALEGESMTAIMRALAQLQRSSIASEKLKFTFDKGVSQAVAQVRAQLQEELKGDADLYHRLLAKVSQVEADLTAT</sequence>
<organism evidence="1 2">
    <name type="scientific">Cohnella silvisoli</name>
    <dbReference type="NCBI Taxonomy" id="2873699"/>
    <lineage>
        <taxon>Bacteria</taxon>
        <taxon>Bacillati</taxon>
        <taxon>Bacillota</taxon>
        <taxon>Bacilli</taxon>
        <taxon>Bacillales</taxon>
        <taxon>Paenibacillaceae</taxon>
        <taxon>Cohnella</taxon>
    </lineage>
</organism>
<protein>
    <submittedName>
        <fullName evidence="1">DUF3486 family protein</fullName>
    </submittedName>
</protein>
<accession>A0ABV1L2B0</accession>
<proteinExistence type="predicted"/>